<reference evidence="1" key="8">
    <citation type="journal article" date="2005" name="Science">
        <title>Antisense Transcription in the Mammalian Transcriptome.</title>
        <authorList>
            <consortium name="RIKEN Genome Exploration Research Group and Genome Science Group (Genome Network Project Core Group) and the FANTOM Consortium"/>
        </authorList>
    </citation>
    <scope>NUCLEOTIDE SEQUENCE</scope>
    <source>
        <strain evidence="1">C57BL/6J</strain>
        <tissue evidence="1">Epididymis</tissue>
    </source>
</reference>
<dbReference type="AGR" id="MGI:1913747"/>
<dbReference type="EMBL" id="AK136657">
    <property type="protein sequence ID" value="BAE23091.1"/>
    <property type="molecule type" value="mRNA"/>
</dbReference>
<reference evidence="1" key="3">
    <citation type="journal article" date="2000" name="Genome Res.">
        <title>RIKEN integrated sequence analysis (RISA) system--384-format sequencing pipeline with 384 multicapillary sequencer.</title>
        <authorList>
            <person name="Shibata K."/>
            <person name="Itoh M."/>
            <person name="Aizawa K."/>
            <person name="Nagaoka S."/>
            <person name="Sasaki N."/>
            <person name="Carninci P."/>
            <person name="Konno H."/>
            <person name="Akiyama J."/>
            <person name="Nishi K."/>
            <person name="Kitsunai T."/>
            <person name="Tashiro H."/>
            <person name="Itoh M."/>
            <person name="Sumi N."/>
            <person name="Ishii Y."/>
            <person name="Nakamura S."/>
            <person name="Hazama M."/>
            <person name="Nishine T."/>
            <person name="Harada A."/>
            <person name="Yamamoto R."/>
            <person name="Matsumoto H."/>
            <person name="Sakaguchi S."/>
            <person name="Ikegami T."/>
            <person name="Kashiwagi K."/>
            <person name="Fujiwake S."/>
            <person name="Inoue K."/>
            <person name="Togawa Y."/>
            <person name="Izawa M."/>
            <person name="Ohara E."/>
            <person name="Watahiki M."/>
            <person name="Yoneda Y."/>
            <person name="Ishikawa T."/>
            <person name="Ozawa K."/>
            <person name="Tanaka T."/>
            <person name="Matsuura S."/>
            <person name="Kawai J."/>
            <person name="Okazaki Y."/>
            <person name="Muramatsu M."/>
            <person name="Inoue Y."/>
            <person name="Kira A."/>
            <person name="Hayashizaki Y."/>
        </authorList>
    </citation>
    <scope>NUCLEOTIDE SEQUENCE</scope>
    <source>
        <strain evidence="1">C57BL/6J</strain>
        <tissue evidence="1">Epididymis</tissue>
    </source>
</reference>
<dbReference type="CTD" id="84319"/>
<evidence type="ECO:0000313" key="1">
    <source>
        <dbReference type="EMBL" id="BAE23091.1"/>
    </source>
</evidence>
<reference evidence="1" key="4">
    <citation type="journal article" date="2001" name="Nature">
        <title>Functional annotation of a full-length mouse cDNA collection.</title>
        <authorList>
            <consortium name="The RIKEN Genome Exploration Research Group Phase II Team and the FANTOM Consortium"/>
        </authorList>
    </citation>
    <scope>NUCLEOTIDE SEQUENCE</scope>
    <source>
        <strain evidence="1">C57BL/6J</strain>
        <tissue evidence="1">Epididymis</tissue>
    </source>
</reference>
<dbReference type="BioGRID-ORCS" id="66497">
    <property type="hits" value="2 hits in 82 CRISPR screens"/>
</dbReference>
<feature type="non-terminal residue" evidence="1">
    <location>
        <position position="1"/>
    </location>
</feature>
<dbReference type="GeneID" id="66497"/>
<reference evidence="1" key="7">
    <citation type="journal article" date="2005" name="Science">
        <title>The Transcriptional Landscape of the Mammalian Genome.</title>
        <authorList>
            <consortium name="The FANTOM Consortium"/>
            <consortium name="Riken Genome Exploration Research Group and Genome Science Group (Genome Network Project Core Group)"/>
        </authorList>
    </citation>
    <scope>NUCLEOTIDE SEQUENCE</scope>
    <source>
        <strain evidence="1">C57BL/6J</strain>
        <tissue evidence="1">Epididymis</tissue>
    </source>
</reference>
<evidence type="ECO:0000313" key="2">
    <source>
        <dbReference type="MGI" id="MGI:1913747"/>
    </source>
</evidence>
<sequence>SPVARATEFLGFSACSVANAASEAEPRSASGRLAFIWLSVRVRVSRGWQTIWETSGGRTSRQPPAAQIYSSALLPSQKKVNVQFPVQCSVPNGCH</sequence>
<dbReference type="OrthoDB" id="1929311at2759"/>
<dbReference type="AlphaFoldDB" id="Q3UW28"/>
<reference evidence="1" key="1">
    <citation type="journal article" date="1999" name="Methods Enzymol.">
        <title>High-efficiency full-length cDNA cloning.</title>
        <authorList>
            <person name="Carninci P."/>
            <person name="Hayashizaki Y."/>
        </authorList>
    </citation>
    <scope>NUCLEOTIDE SEQUENCE</scope>
    <source>
        <strain evidence="1">C57BL/6J</strain>
        <tissue evidence="1">Epididymis</tissue>
    </source>
</reference>
<dbReference type="RefSeq" id="NP_079875.2">
    <property type="nucleotide sequence ID" value="NM_025599.3"/>
</dbReference>
<protein>
    <submittedName>
        <fullName evidence="1">Uncharacterized protein</fullName>
    </submittedName>
</protein>
<name>Q3UW28_MOUSE</name>
<dbReference type="KEGG" id="mmu:66497"/>
<organism evidence="1">
    <name type="scientific">Mus musculus</name>
    <name type="common">Mouse</name>
    <dbReference type="NCBI Taxonomy" id="10090"/>
    <lineage>
        <taxon>Eukaryota</taxon>
        <taxon>Metazoa</taxon>
        <taxon>Chordata</taxon>
        <taxon>Craniata</taxon>
        <taxon>Vertebrata</taxon>
        <taxon>Euteleostomi</taxon>
        <taxon>Mammalia</taxon>
        <taxon>Eutheria</taxon>
        <taxon>Euarchontoglires</taxon>
        <taxon>Glires</taxon>
        <taxon>Rodentia</taxon>
        <taxon>Myomorpha</taxon>
        <taxon>Muroidea</taxon>
        <taxon>Muridae</taxon>
        <taxon>Murinae</taxon>
        <taxon>Mus</taxon>
        <taxon>Mus</taxon>
    </lineage>
</organism>
<dbReference type="MGI" id="MGI:1913747">
    <property type="gene designation" value="Cmss1"/>
</dbReference>
<reference evidence="1" key="2">
    <citation type="journal article" date="2000" name="Genome Res.">
        <title>Normalization and subtraction of cap-trapper-selected cDNAs to prepare full-length cDNA libraries for rapid discovery of new genes.</title>
        <authorList>
            <person name="Carninci P."/>
            <person name="Shibata Y."/>
            <person name="Hayatsu N."/>
            <person name="Sugahara Y."/>
            <person name="Shibata K."/>
            <person name="Itoh M."/>
            <person name="Konno H."/>
            <person name="Okazaki Y."/>
            <person name="Muramatsu M."/>
            <person name="Hayashizaki Y."/>
        </authorList>
    </citation>
    <scope>NUCLEOTIDE SEQUENCE</scope>
    <source>
        <strain evidence="1">C57BL/6J</strain>
        <tissue evidence="1">Epididymis</tissue>
    </source>
</reference>
<proteinExistence type="evidence at transcript level"/>
<reference evidence="1" key="6">
    <citation type="submission" date="2004-03" db="EMBL/GenBank/DDBJ databases">
        <authorList>
            <person name="Arakawa T."/>
            <person name="Carninci P."/>
            <person name="Fukuda S."/>
            <person name="Hashizume W."/>
            <person name="Hayashida K."/>
            <person name="Hori F."/>
            <person name="Iida J."/>
            <person name="Imamura K."/>
            <person name="Imotani K."/>
            <person name="Itoh M."/>
            <person name="Kanagawa S."/>
            <person name="Kawai J."/>
            <person name="Kojima M."/>
            <person name="Konno H."/>
            <person name="Murata M."/>
            <person name="Nakamura M."/>
            <person name="Ninomiya N."/>
            <person name="Nishiyori H."/>
            <person name="Nomura K."/>
            <person name="Ohno M."/>
            <person name="Sakazume N."/>
            <person name="Sano H."/>
            <person name="Sasaki D."/>
            <person name="Shibata K."/>
            <person name="Shiraki T."/>
            <person name="Tagami M."/>
            <person name="Tagami Y."/>
            <person name="Waki K."/>
            <person name="Watahiki A."/>
            <person name="Muramatsu M."/>
            <person name="Hayashizaki Y."/>
        </authorList>
    </citation>
    <scope>NUCLEOTIDE SEQUENCE</scope>
    <source>
        <strain evidence="1">C57BL/6J</strain>
        <tissue evidence="1">Epididymis</tissue>
    </source>
</reference>
<gene>
    <name evidence="2" type="primary">Cmss1</name>
</gene>
<dbReference type="DNASU" id="66497"/>
<accession>Q3UW28</accession>
<reference evidence="1" key="5">
    <citation type="journal article" date="2002" name="Nature">
        <title>Analysis of the mouse transcriptome based on functional annotation of 60,770 full-length cDNAs.</title>
        <authorList>
            <consortium name="The FANTOM Consortium and the RIKEN Genome Exploration Research Group Phase I and II Team"/>
        </authorList>
    </citation>
    <scope>NUCLEOTIDE SEQUENCE</scope>
    <source>
        <strain evidence="1">C57BL/6J</strain>
        <tissue evidence="1">Epididymis</tissue>
    </source>
</reference>